<feature type="domain" description="Gfo/Idh/MocA-like oxidoreductase N-terminal" evidence="3">
    <location>
        <begin position="3"/>
        <end position="120"/>
    </location>
</feature>
<dbReference type="InterPro" id="IPR050984">
    <property type="entry name" value="Gfo/Idh/MocA_domain"/>
</dbReference>
<name>U4R332_9FIRM</name>
<dbReference type="GO" id="GO:0016491">
    <property type="term" value="F:oxidoreductase activity"/>
    <property type="evidence" value="ECO:0007669"/>
    <property type="project" value="UniProtKB-KW"/>
</dbReference>
<evidence type="ECO:0000259" key="4">
    <source>
        <dbReference type="Pfam" id="PF22725"/>
    </source>
</evidence>
<reference evidence="5 6" key="1">
    <citation type="journal article" date="2013" name="Genome Announc.">
        <title>Draft Genome Sequence of the Cellulolytic Bacterium Clostridium papyrosolvens C7 (ATCC 700395).</title>
        <authorList>
            <person name="Zepeda V."/>
            <person name="Dassa B."/>
            <person name="Borovok I."/>
            <person name="Lamed R."/>
            <person name="Bayer E.A."/>
            <person name="Cate J.H."/>
        </authorList>
    </citation>
    <scope>NUCLEOTIDE SEQUENCE [LARGE SCALE GENOMIC DNA]</scope>
    <source>
        <strain evidence="5 6">C7</strain>
    </source>
</reference>
<gene>
    <name evidence="5" type="ORF">L323_09105</name>
</gene>
<evidence type="ECO:0000259" key="3">
    <source>
        <dbReference type="Pfam" id="PF01408"/>
    </source>
</evidence>
<dbReference type="AlphaFoldDB" id="U4R332"/>
<dbReference type="Pfam" id="PF22725">
    <property type="entry name" value="GFO_IDH_MocA_C3"/>
    <property type="match status" value="1"/>
</dbReference>
<dbReference type="Gene3D" id="3.40.50.720">
    <property type="entry name" value="NAD(P)-binding Rossmann-like Domain"/>
    <property type="match status" value="1"/>
</dbReference>
<dbReference type="RefSeq" id="WP_020815363.1">
    <property type="nucleotide sequence ID" value="NZ_ATAY01000030.1"/>
</dbReference>
<dbReference type="GO" id="GO:0000166">
    <property type="term" value="F:nucleotide binding"/>
    <property type="evidence" value="ECO:0007669"/>
    <property type="project" value="InterPro"/>
</dbReference>
<dbReference type="InterPro" id="IPR000683">
    <property type="entry name" value="Gfo/Idh/MocA-like_OxRdtase_N"/>
</dbReference>
<accession>U4R332</accession>
<dbReference type="SUPFAM" id="SSF55347">
    <property type="entry name" value="Glyceraldehyde-3-phosphate dehydrogenase-like, C-terminal domain"/>
    <property type="match status" value="1"/>
</dbReference>
<dbReference type="PANTHER" id="PTHR22604:SF105">
    <property type="entry name" value="TRANS-1,2-DIHYDROBENZENE-1,2-DIOL DEHYDROGENASE"/>
    <property type="match status" value="1"/>
</dbReference>
<dbReference type="SUPFAM" id="SSF51735">
    <property type="entry name" value="NAD(P)-binding Rossmann-fold domains"/>
    <property type="match status" value="1"/>
</dbReference>
<dbReference type="PANTHER" id="PTHR22604">
    <property type="entry name" value="OXIDOREDUCTASES"/>
    <property type="match status" value="1"/>
</dbReference>
<evidence type="ECO:0000313" key="6">
    <source>
        <dbReference type="Proteomes" id="UP000016860"/>
    </source>
</evidence>
<dbReference type="InterPro" id="IPR036291">
    <property type="entry name" value="NAD(P)-bd_dom_sf"/>
</dbReference>
<comment type="similarity">
    <text evidence="1">Belongs to the Gfo/Idh/MocA family.</text>
</comment>
<dbReference type="PATRIC" id="fig|1330534.3.peg.1810"/>
<keyword evidence="2" id="KW-0560">Oxidoreductase</keyword>
<dbReference type="EMBL" id="ATAY01000030">
    <property type="protein sequence ID" value="EPR12134.1"/>
    <property type="molecule type" value="Genomic_DNA"/>
</dbReference>
<evidence type="ECO:0000256" key="1">
    <source>
        <dbReference type="ARBA" id="ARBA00010928"/>
    </source>
</evidence>
<dbReference type="OrthoDB" id="9783105at2"/>
<evidence type="ECO:0000256" key="2">
    <source>
        <dbReference type="ARBA" id="ARBA00023002"/>
    </source>
</evidence>
<sequence length="324" mass="36089">MNIKYGIIGLGGIAQVFAGALNTIPDAELTAVASGNRERAEAFSKKFEASKIYDSYIDLIHDKEVDVVYVALTHNFHYDIVKMCLENGKAVLCEKPLAINKKDAEELIALSRKNKVLLMEAMWTRCLPSFQKAKEWVDSGKIGDVRLIDAKFCFNAPYDPKHRLFNPRLAGGSLYDTGVYVIEFTTGILGEKPETVSGFATIAETGVDDFAVINMSFKSGALAMLSCGTRAHVNKDAGIYGTNGRIVVYEFFSSKKCELYDNNNNLVESFEDYCQDGFVYQIRHFNKLFEKGKLESDIIPLEDTANCADVFDKLMNQWGIVGNI</sequence>
<feature type="domain" description="GFO/IDH/MocA-like oxidoreductase" evidence="4">
    <location>
        <begin position="130"/>
        <end position="247"/>
    </location>
</feature>
<proteinExistence type="inferred from homology"/>
<dbReference type="Proteomes" id="UP000016860">
    <property type="component" value="Unassembled WGS sequence"/>
</dbReference>
<comment type="caution">
    <text evidence="5">The sequence shown here is derived from an EMBL/GenBank/DDBJ whole genome shotgun (WGS) entry which is preliminary data.</text>
</comment>
<dbReference type="InterPro" id="IPR055170">
    <property type="entry name" value="GFO_IDH_MocA-like_dom"/>
</dbReference>
<dbReference type="Pfam" id="PF01408">
    <property type="entry name" value="GFO_IDH_MocA"/>
    <property type="match status" value="1"/>
</dbReference>
<organism evidence="5 6">
    <name type="scientific">Ruminiclostridium papyrosolvens C7</name>
    <dbReference type="NCBI Taxonomy" id="1330534"/>
    <lineage>
        <taxon>Bacteria</taxon>
        <taxon>Bacillati</taxon>
        <taxon>Bacillota</taxon>
        <taxon>Clostridia</taxon>
        <taxon>Eubacteriales</taxon>
        <taxon>Oscillospiraceae</taxon>
        <taxon>Ruminiclostridium</taxon>
    </lineage>
</organism>
<evidence type="ECO:0000313" key="5">
    <source>
        <dbReference type="EMBL" id="EPR12134.1"/>
    </source>
</evidence>
<dbReference type="STRING" id="1330534.L323_09105"/>
<protein>
    <submittedName>
        <fullName evidence="5">Oxidoreductase</fullName>
    </submittedName>
</protein>
<dbReference type="Gene3D" id="3.30.360.10">
    <property type="entry name" value="Dihydrodipicolinate Reductase, domain 2"/>
    <property type="match status" value="1"/>
</dbReference>